<reference evidence="1 2" key="1">
    <citation type="submission" date="2021-06" db="EMBL/GenBank/DDBJ databases">
        <title>Caerostris extrusa draft genome.</title>
        <authorList>
            <person name="Kono N."/>
            <person name="Arakawa K."/>
        </authorList>
    </citation>
    <scope>NUCLEOTIDE SEQUENCE [LARGE SCALE GENOMIC DNA]</scope>
</reference>
<evidence type="ECO:0000313" key="1">
    <source>
        <dbReference type="EMBL" id="GIX91053.1"/>
    </source>
</evidence>
<name>A0AAV4P4U8_CAEEX</name>
<gene>
    <name evidence="1" type="ORF">CEXT_531211</name>
</gene>
<dbReference type="AlphaFoldDB" id="A0AAV4P4U8"/>
<comment type="caution">
    <text evidence="1">The sequence shown here is derived from an EMBL/GenBank/DDBJ whole genome shotgun (WGS) entry which is preliminary data.</text>
</comment>
<accession>A0AAV4P4U8</accession>
<evidence type="ECO:0008006" key="3">
    <source>
        <dbReference type="Google" id="ProtNLM"/>
    </source>
</evidence>
<sequence>MKARTIALVNKGQSVLYLEDKFCWILLFCCALAHNRGEGAEYKNGEFSRLFDDAKVTPFWAGYKRCPGARLKWEIQPRVAMSLSLGVPEWRFHKKKLRRAICLTCFSVEFAVV</sequence>
<protein>
    <recommendedName>
        <fullName evidence="3">Cytochrome P450</fullName>
    </recommendedName>
</protein>
<dbReference type="EMBL" id="BPLR01021550">
    <property type="protein sequence ID" value="GIX91053.1"/>
    <property type="molecule type" value="Genomic_DNA"/>
</dbReference>
<evidence type="ECO:0000313" key="2">
    <source>
        <dbReference type="Proteomes" id="UP001054945"/>
    </source>
</evidence>
<dbReference type="Proteomes" id="UP001054945">
    <property type="component" value="Unassembled WGS sequence"/>
</dbReference>
<keyword evidence="2" id="KW-1185">Reference proteome</keyword>
<proteinExistence type="predicted"/>
<organism evidence="1 2">
    <name type="scientific">Caerostris extrusa</name>
    <name type="common">Bark spider</name>
    <name type="synonym">Caerostris bankana</name>
    <dbReference type="NCBI Taxonomy" id="172846"/>
    <lineage>
        <taxon>Eukaryota</taxon>
        <taxon>Metazoa</taxon>
        <taxon>Ecdysozoa</taxon>
        <taxon>Arthropoda</taxon>
        <taxon>Chelicerata</taxon>
        <taxon>Arachnida</taxon>
        <taxon>Araneae</taxon>
        <taxon>Araneomorphae</taxon>
        <taxon>Entelegynae</taxon>
        <taxon>Araneoidea</taxon>
        <taxon>Araneidae</taxon>
        <taxon>Caerostris</taxon>
    </lineage>
</organism>